<proteinExistence type="predicted"/>
<comment type="caution">
    <text evidence="1">The sequence shown here is derived from an EMBL/GenBank/DDBJ whole genome shotgun (WGS) entry which is preliminary data.</text>
</comment>
<dbReference type="AlphaFoldDB" id="A0A562V9J5"/>
<dbReference type="EMBL" id="VLLL01000005">
    <property type="protein sequence ID" value="TWJ14522.1"/>
    <property type="molecule type" value="Genomic_DNA"/>
</dbReference>
<name>A0A562V9J5_9ACTN</name>
<dbReference type="Proteomes" id="UP000321617">
    <property type="component" value="Unassembled WGS sequence"/>
</dbReference>
<evidence type="ECO:0000313" key="1">
    <source>
        <dbReference type="EMBL" id="TWJ14522.1"/>
    </source>
</evidence>
<keyword evidence="2" id="KW-1185">Reference proteome</keyword>
<accession>A0A562V9J5</accession>
<organism evidence="1 2">
    <name type="scientific">Stackebrandtia albiflava</name>
    <dbReference type="NCBI Taxonomy" id="406432"/>
    <lineage>
        <taxon>Bacteria</taxon>
        <taxon>Bacillati</taxon>
        <taxon>Actinomycetota</taxon>
        <taxon>Actinomycetes</taxon>
        <taxon>Glycomycetales</taxon>
        <taxon>Glycomycetaceae</taxon>
        <taxon>Stackebrandtia</taxon>
    </lineage>
</organism>
<reference evidence="1 2" key="1">
    <citation type="journal article" date="2013" name="Stand. Genomic Sci.">
        <title>Genomic Encyclopedia of Type Strains, Phase I: The one thousand microbial genomes (KMG-I) project.</title>
        <authorList>
            <person name="Kyrpides N.C."/>
            <person name="Woyke T."/>
            <person name="Eisen J.A."/>
            <person name="Garrity G."/>
            <person name="Lilburn T.G."/>
            <person name="Beck B.J."/>
            <person name="Whitman W.B."/>
            <person name="Hugenholtz P."/>
            <person name="Klenk H.P."/>
        </authorList>
    </citation>
    <scope>NUCLEOTIDE SEQUENCE [LARGE SCALE GENOMIC DNA]</scope>
    <source>
        <strain evidence="1 2">DSM 45044</strain>
    </source>
</reference>
<evidence type="ECO:0000313" key="2">
    <source>
        <dbReference type="Proteomes" id="UP000321617"/>
    </source>
</evidence>
<protein>
    <submittedName>
        <fullName evidence="1">Uncharacterized protein</fullName>
    </submittedName>
</protein>
<gene>
    <name evidence="1" type="ORF">LX16_0207</name>
</gene>
<sequence length="186" mass="20688">MRVCDIVWTPHVHKSRSEVDALYRELEESIALDGPHEFPVLCCAARLLETRYAVARLVGFPAGDVILDYSDVVELLLSLPAARDDLSAGRTGVLELYPGPGADHVVFYPEGDDVRLFLVPWEETAVLDRDAPVPAALHAHRSTVCARGELLARWDGFGPAFAREVVRHDPRLAGHEPIRGWSRHRP</sequence>